<dbReference type="InterPro" id="IPR004839">
    <property type="entry name" value="Aminotransferase_I/II_large"/>
</dbReference>
<dbReference type="Gene3D" id="3.40.640.10">
    <property type="entry name" value="Type I PLP-dependent aspartate aminotransferase-like (Major domain)"/>
    <property type="match status" value="1"/>
</dbReference>
<dbReference type="AlphaFoldDB" id="A0A427YXK4"/>
<keyword evidence="5 7" id="KW-0808">Transferase</keyword>
<evidence type="ECO:0000256" key="1">
    <source>
        <dbReference type="ARBA" id="ARBA00001933"/>
    </source>
</evidence>
<dbReference type="InterPro" id="IPR000796">
    <property type="entry name" value="Asp_trans"/>
</dbReference>
<dbReference type="GO" id="GO:0030170">
    <property type="term" value="F:pyridoxal phosphate binding"/>
    <property type="evidence" value="ECO:0007669"/>
    <property type="project" value="InterPro"/>
</dbReference>
<evidence type="ECO:0000256" key="7">
    <source>
        <dbReference type="RuleBase" id="RU000480"/>
    </source>
</evidence>
<dbReference type="InterPro" id="IPR040442">
    <property type="entry name" value="Pyrv_kinase-like_dom_sf"/>
</dbReference>
<evidence type="ECO:0000256" key="4">
    <source>
        <dbReference type="ARBA" id="ARBA00022576"/>
    </source>
</evidence>
<dbReference type="PRINTS" id="PR00799">
    <property type="entry name" value="TRANSAMINASE"/>
</dbReference>
<reference evidence="9 10" key="1">
    <citation type="submission" date="2018-11" db="EMBL/GenBank/DDBJ databases">
        <title>Genome sequence of Saitozyma podzolica DSM 27192.</title>
        <authorList>
            <person name="Aliyu H."/>
            <person name="Gorte O."/>
            <person name="Ochsenreither K."/>
        </authorList>
    </citation>
    <scope>NUCLEOTIDE SEQUENCE [LARGE SCALE GENOMIC DNA]</scope>
    <source>
        <strain evidence="9 10">DSM 27192</strain>
    </source>
</reference>
<evidence type="ECO:0000256" key="2">
    <source>
        <dbReference type="ARBA" id="ARBA00007441"/>
    </source>
</evidence>
<comment type="catalytic activity">
    <reaction evidence="7">
        <text>L-aspartate + 2-oxoglutarate = oxaloacetate + L-glutamate</text>
        <dbReference type="Rhea" id="RHEA:21824"/>
        <dbReference type="ChEBI" id="CHEBI:16452"/>
        <dbReference type="ChEBI" id="CHEBI:16810"/>
        <dbReference type="ChEBI" id="CHEBI:29985"/>
        <dbReference type="ChEBI" id="CHEBI:29991"/>
        <dbReference type="EC" id="2.6.1.1"/>
    </reaction>
</comment>
<comment type="miscellaneous">
    <text evidence="7">In eukaryotes there are cytoplasmic, mitochondrial and chloroplastic isozymes.</text>
</comment>
<dbReference type="GO" id="GO:0006532">
    <property type="term" value="P:aspartate biosynthetic process"/>
    <property type="evidence" value="ECO:0007669"/>
    <property type="project" value="TreeGrafter"/>
</dbReference>
<dbReference type="STRING" id="1890683.A0A427YXK4"/>
<dbReference type="EC" id="2.6.1.1" evidence="7"/>
<dbReference type="InterPro" id="IPR015421">
    <property type="entry name" value="PyrdxlP-dep_Trfase_major"/>
</dbReference>
<dbReference type="CDD" id="cd00609">
    <property type="entry name" value="AAT_like"/>
    <property type="match status" value="1"/>
</dbReference>
<dbReference type="Pfam" id="PF00155">
    <property type="entry name" value="Aminotran_1_2"/>
    <property type="match status" value="1"/>
</dbReference>
<dbReference type="FunFam" id="3.90.1150.10:FF:000001">
    <property type="entry name" value="Aspartate aminotransferase"/>
    <property type="match status" value="1"/>
</dbReference>
<sequence>MSILNYAPARHDEPPFLEALDRISTAAKRHGKFVGILVSDGVAAKKTAELYDIIAVGGDVKAISGWMGGHVKAAKAESLPSKRLDYEVLPLPKPDTMFELLARFDKDTDPRKVNLAPGAYRDDNGLIWLLPSVKAATAAIISLPTYEHQYLGIQGHVPFLRQAARLILGDVAVETGHIASLQTSGGTGACHTGAVFLKKFHDVGGDVDVFISNPSWENHHAVFQHADFVTRSYRCYNAKTRSLDFAGMKADVDTARRGSIFVLHVCAHNPTGCDPTDEQWDELSRIFKRKGLYAFLDCAYQGFATGDLVRDKYAVEAFLREGVDMVVAQSFSKIAGLYGERLGALHIPCRSEFAKVRVVEQLKAINRREVSVAPRFGADIMYHVLSDEALKSQWISEVKIMSDRLSDMRRRLVAELQRLNTSCNWEHITKQRGMFSYTGLTAEQSRYMTDECHAYMPPSGRLSVTGLTTSNVEYVARCMDHVVRHT</sequence>
<keyword evidence="6" id="KW-0663">Pyridoxal phosphate</keyword>
<dbReference type="GO" id="GO:0004069">
    <property type="term" value="F:L-aspartate:2-oxoglutarate aminotransferase activity"/>
    <property type="evidence" value="ECO:0007669"/>
    <property type="project" value="UniProtKB-EC"/>
</dbReference>
<dbReference type="InterPro" id="IPR004838">
    <property type="entry name" value="NHTrfase_class1_PyrdxlP-BS"/>
</dbReference>
<evidence type="ECO:0000256" key="3">
    <source>
        <dbReference type="ARBA" id="ARBA00011738"/>
    </source>
</evidence>
<dbReference type="NCBIfam" id="NF006719">
    <property type="entry name" value="PRK09257.1"/>
    <property type="match status" value="1"/>
</dbReference>
<comment type="caution">
    <text evidence="9">The sequence shown here is derived from an EMBL/GenBank/DDBJ whole genome shotgun (WGS) entry which is preliminary data.</text>
</comment>
<dbReference type="Gene3D" id="3.20.20.60">
    <property type="entry name" value="Phosphoenolpyruvate-binding domains"/>
    <property type="match status" value="1"/>
</dbReference>
<evidence type="ECO:0000313" key="10">
    <source>
        <dbReference type="Proteomes" id="UP000279259"/>
    </source>
</evidence>
<gene>
    <name evidence="9" type="primary">AAT2</name>
    <name evidence="9" type="ORF">EHS25_000911</name>
</gene>
<dbReference type="PROSITE" id="PS00105">
    <property type="entry name" value="AA_TRANSFER_CLASS_1"/>
    <property type="match status" value="1"/>
</dbReference>
<dbReference type="PANTHER" id="PTHR11879:SF55">
    <property type="entry name" value="GLUTAMATE OXALOACETATE TRANSAMINASE 1, ISOFORM B"/>
    <property type="match status" value="1"/>
</dbReference>
<evidence type="ECO:0000313" key="9">
    <source>
        <dbReference type="EMBL" id="RSH95818.1"/>
    </source>
</evidence>
<proteinExistence type="inferred from homology"/>
<evidence type="ECO:0000256" key="5">
    <source>
        <dbReference type="ARBA" id="ARBA00022679"/>
    </source>
</evidence>
<keyword evidence="10" id="KW-1185">Reference proteome</keyword>
<comment type="similarity">
    <text evidence="2">Belongs to the class-I pyridoxal-phosphate-dependent aminotransferase family.</text>
</comment>
<evidence type="ECO:0000259" key="8">
    <source>
        <dbReference type="Pfam" id="PF00155"/>
    </source>
</evidence>
<keyword evidence="4 7" id="KW-0032">Aminotransferase</keyword>
<name>A0A427YXK4_9TREE</name>
<dbReference type="Gene3D" id="3.90.1150.10">
    <property type="entry name" value="Aspartate Aminotransferase, domain 1"/>
    <property type="match status" value="1"/>
</dbReference>
<dbReference type="SUPFAM" id="SSF53383">
    <property type="entry name" value="PLP-dependent transferases"/>
    <property type="match status" value="1"/>
</dbReference>
<protein>
    <recommendedName>
        <fullName evidence="7">Aspartate aminotransferase</fullName>
        <ecNumber evidence="7">2.6.1.1</ecNumber>
    </recommendedName>
</protein>
<dbReference type="OrthoDB" id="6752799at2759"/>
<dbReference type="Proteomes" id="UP000279259">
    <property type="component" value="Unassembled WGS sequence"/>
</dbReference>
<dbReference type="InterPro" id="IPR015424">
    <property type="entry name" value="PyrdxlP-dep_Trfase"/>
</dbReference>
<comment type="subunit">
    <text evidence="3 7">Homodimer.</text>
</comment>
<feature type="domain" description="Aminotransferase class I/classII large" evidence="8">
    <location>
        <begin position="111"/>
        <end position="476"/>
    </location>
</feature>
<dbReference type="PANTHER" id="PTHR11879">
    <property type="entry name" value="ASPARTATE AMINOTRANSFERASE"/>
    <property type="match status" value="1"/>
</dbReference>
<dbReference type="InterPro" id="IPR015422">
    <property type="entry name" value="PyrdxlP-dep_Trfase_small"/>
</dbReference>
<dbReference type="GO" id="GO:0005829">
    <property type="term" value="C:cytosol"/>
    <property type="evidence" value="ECO:0007669"/>
    <property type="project" value="TreeGrafter"/>
</dbReference>
<evidence type="ECO:0000256" key="6">
    <source>
        <dbReference type="ARBA" id="ARBA00022898"/>
    </source>
</evidence>
<organism evidence="9 10">
    <name type="scientific">Saitozyma podzolica</name>
    <dbReference type="NCBI Taxonomy" id="1890683"/>
    <lineage>
        <taxon>Eukaryota</taxon>
        <taxon>Fungi</taxon>
        <taxon>Dikarya</taxon>
        <taxon>Basidiomycota</taxon>
        <taxon>Agaricomycotina</taxon>
        <taxon>Tremellomycetes</taxon>
        <taxon>Tremellales</taxon>
        <taxon>Trimorphomycetaceae</taxon>
        <taxon>Saitozyma</taxon>
    </lineage>
</organism>
<comment type="cofactor">
    <cofactor evidence="1">
        <name>pyridoxal 5'-phosphate</name>
        <dbReference type="ChEBI" id="CHEBI:597326"/>
    </cofactor>
</comment>
<dbReference type="EMBL" id="RSCD01000001">
    <property type="protein sequence ID" value="RSH95818.1"/>
    <property type="molecule type" value="Genomic_DNA"/>
</dbReference>
<accession>A0A427YXK4</accession>